<gene>
    <name evidence="1" type="ORF">EVAR_41094_1</name>
</gene>
<keyword evidence="2" id="KW-1185">Reference proteome</keyword>
<accession>A0A4C1XEZ7</accession>
<evidence type="ECO:0000313" key="2">
    <source>
        <dbReference type="Proteomes" id="UP000299102"/>
    </source>
</evidence>
<name>A0A4C1XEZ7_EUMVA</name>
<reference evidence="1 2" key="1">
    <citation type="journal article" date="2019" name="Commun. Biol.">
        <title>The bagworm genome reveals a unique fibroin gene that provides high tensile strength.</title>
        <authorList>
            <person name="Kono N."/>
            <person name="Nakamura H."/>
            <person name="Ohtoshi R."/>
            <person name="Tomita M."/>
            <person name="Numata K."/>
            <person name="Arakawa K."/>
        </authorList>
    </citation>
    <scope>NUCLEOTIDE SEQUENCE [LARGE SCALE GENOMIC DNA]</scope>
</reference>
<comment type="caution">
    <text evidence="1">The sequence shown here is derived from an EMBL/GenBank/DDBJ whole genome shotgun (WGS) entry which is preliminary data.</text>
</comment>
<dbReference type="EMBL" id="BGZK01000795">
    <property type="protein sequence ID" value="GBP60755.1"/>
    <property type="molecule type" value="Genomic_DNA"/>
</dbReference>
<evidence type="ECO:0000313" key="1">
    <source>
        <dbReference type="EMBL" id="GBP60755.1"/>
    </source>
</evidence>
<protein>
    <submittedName>
        <fullName evidence="1">Uncharacterized protein</fullName>
    </submittedName>
</protein>
<dbReference type="Proteomes" id="UP000299102">
    <property type="component" value="Unassembled WGS sequence"/>
</dbReference>
<dbReference type="AlphaFoldDB" id="A0A4C1XEZ7"/>
<sequence>MHDFMVTPSPSLRGDQYLSSIELNRMITLILKRIAHKRIILYDNVQAAAPEIASFNSVVGGAGPARTLGPACSQNLAVDFCQVTPPNGAE</sequence>
<organism evidence="1 2">
    <name type="scientific">Eumeta variegata</name>
    <name type="common">Bagworm moth</name>
    <name type="synonym">Eumeta japonica</name>
    <dbReference type="NCBI Taxonomy" id="151549"/>
    <lineage>
        <taxon>Eukaryota</taxon>
        <taxon>Metazoa</taxon>
        <taxon>Ecdysozoa</taxon>
        <taxon>Arthropoda</taxon>
        <taxon>Hexapoda</taxon>
        <taxon>Insecta</taxon>
        <taxon>Pterygota</taxon>
        <taxon>Neoptera</taxon>
        <taxon>Endopterygota</taxon>
        <taxon>Lepidoptera</taxon>
        <taxon>Glossata</taxon>
        <taxon>Ditrysia</taxon>
        <taxon>Tineoidea</taxon>
        <taxon>Psychidae</taxon>
        <taxon>Oiketicinae</taxon>
        <taxon>Eumeta</taxon>
    </lineage>
</organism>
<proteinExistence type="predicted"/>